<keyword evidence="1" id="KW-0472">Membrane</keyword>
<keyword evidence="1" id="KW-1133">Transmembrane helix</keyword>
<evidence type="ECO:0000313" key="2">
    <source>
        <dbReference type="EMBL" id="KAF2102298.1"/>
    </source>
</evidence>
<keyword evidence="1" id="KW-0812">Transmembrane</keyword>
<organism evidence="2 3">
    <name type="scientific">Rhizodiscina lignyota</name>
    <dbReference type="NCBI Taxonomy" id="1504668"/>
    <lineage>
        <taxon>Eukaryota</taxon>
        <taxon>Fungi</taxon>
        <taxon>Dikarya</taxon>
        <taxon>Ascomycota</taxon>
        <taxon>Pezizomycotina</taxon>
        <taxon>Dothideomycetes</taxon>
        <taxon>Pleosporomycetidae</taxon>
        <taxon>Aulographales</taxon>
        <taxon>Rhizodiscinaceae</taxon>
        <taxon>Rhizodiscina</taxon>
    </lineage>
</organism>
<dbReference type="Proteomes" id="UP000799772">
    <property type="component" value="Unassembled WGS sequence"/>
</dbReference>
<evidence type="ECO:0000313" key="3">
    <source>
        <dbReference type="Proteomes" id="UP000799772"/>
    </source>
</evidence>
<feature type="transmembrane region" description="Helical" evidence="1">
    <location>
        <begin position="290"/>
        <end position="310"/>
    </location>
</feature>
<reference evidence="2" key="1">
    <citation type="journal article" date="2020" name="Stud. Mycol.">
        <title>101 Dothideomycetes genomes: a test case for predicting lifestyles and emergence of pathogens.</title>
        <authorList>
            <person name="Haridas S."/>
            <person name="Albert R."/>
            <person name="Binder M."/>
            <person name="Bloem J."/>
            <person name="Labutti K."/>
            <person name="Salamov A."/>
            <person name="Andreopoulos B."/>
            <person name="Baker S."/>
            <person name="Barry K."/>
            <person name="Bills G."/>
            <person name="Bluhm B."/>
            <person name="Cannon C."/>
            <person name="Castanera R."/>
            <person name="Culley D."/>
            <person name="Daum C."/>
            <person name="Ezra D."/>
            <person name="Gonzalez J."/>
            <person name="Henrissat B."/>
            <person name="Kuo A."/>
            <person name="Liang C."/>
            <person name="Lipzen A."/>
            <person name="Lutzoni F."/>
            <person name="Magnuson J."/>
            <person name="Mondo S."/>
            <person name="Nolan M."/>
            <person name="Ohm R."/>
            <person name="Pangilinan J."/>
            <person name="Park H.-J."/>
            <person name="Ramirez L."/>
            <person name="Alfaro M."/>
            <person name="Sun H."/>
            <person name="Tritt A."/>
            <person name="Yoshinaga Y."/>
            <person name="Zwiers L.-H."/>
            <person name="Turgeon B."/>
            <person name="Goodwin S."/>
            <person name="Spatafora J."/>
            <person name="Crous P."/>
            <person name="Grigoriev I."/>
        </authorList>
    </citation>
    <scope>NUCLEOTIDE SEQUENCE</scope>
    <source>
        <strain evidence="2">CBS 133067</strain>
    </source>
</reference>
<gene>
    <name evidence="2" type="ORF">NA57DRAFT_34695</name>
</gene>
<protein>
    <submittedName>
        <fullName evidence="2">Uncharacterized protein</fullName>
    </submittedName>
</protein>
<accession>A0A9P4M924</accession>
<evidence type="ECO:0000256" key="1">
    <source>
        <dbReference type="SAM" id="Phobius"/>
    </source>
</evidence>
<keyword evidence="3" id="KW-1185">Reference proteome</keyword>
<dbReference type="EMBL" id="ML978123">
    <property type="protein sequence ID" value="KAF2102298.1"/>
    <property type="molecule type" value="Genomic_DNA"/>
</dbReference>
<name>A0A9P4M924_9PEZI</name>
<comment type="caution">
    <text evidence="2">The sequence shown here is derived from an EMBL/GenBank/DDBJ whole genome shotgun (WGS) entry which is preliminary data.</text>
</comment>
<sequence>MPTSTNPADQESVVYAPLLNAIYAFSARWLPLLYPSRGKECPDEQFEELAEHFWRKARQDMLKLINQSSYRAVLTMLIFGLTPLPCGISKSEEMNGLSGYTCLQLALQKLQALRARPRTLQFSLSSEPASPRSSFNHVTADMVADKALLDAEAGAYLVGLIMDTASSLTLDRQSVLCSGLLGFEFEATFELIRKRSLLFQVETESWLRNGFVVTDDTAMKVIGVTSRWKLYTFKRIALFKEALRDGHDETKVTHAFVGASDAIAHFQTVYQPILDVCEKKLYLLSRSTRLVWYVVLLHYYLGVLILADAIQAVGRTELLDRLSISRMEAVQCISDVLTLGLKNTFSPYSADDTSMSSTLSSVKSFVAWDPYPHHTVAAIQLAFNCVSADFTEGSISRDYFGTVLSTLLLALKDLACCSKFAQTIQQTVAEAYEEVR</sequence>
<dbReference type="AlphaFoldDB" id="A0A9P4M924"/>
<proteinExistence type="predicted"/>
<dbReference type="OrthoDB" id="5958943at2759"/>